<evidence type="ECO:0000256" key="4">
    <source>
        <dbReference type="RuleBase" id="RU000411"/>
    </source>
</evidence>
<keyword evidence="3" id="KW-0722">Serine protease inhibitor</keyword>
<evidence type="ECO:0000313" key="6">
    <source>
        <dbReference type="EMBL" id="KAF2899155.1"/>
    </source>
</evidence>
<keyword evidence="7" id="KW-1185">Reference proteome</keyword>
<dbReference type="GO" id="GO:0005615">
    <property type="term" value="C:extracellular space"/>
    <property type="evidence" value="ECO:0007669"/>
    <property type="project" value="InterPro"/>
</dbReference>
<dbReference type="Pfam" id="PF00079">
    <property type="entry name" value="Serpin"/>
    <property type="match status" value="1"/>
</dbReference>
<dbReference type="AlphaFoldDB" id="A0A8K0DEC3"/>
<protein>
    <recommendedName>
        <fullName evidence="5">Serpin domain-containing protein</fullName>
    </recommendedName>
</protein>
<feature type="domain" description="Serpin" evidence="5">
    <location>
        <begin position="1"/>
        <end position="316"/>
    </location>
</feature>
<evidence type="ECO:0000259" key="5">
    <source>
        <dbReference type="SMART" id="SM00093"/>
    </source>
</evidence>
<gene>
    <name evidence="6" type="ORF">ILUMI_07017</name>
</gene>
<dbReference type="GO" id="GO:0004867">
    <property type="term" value="F:serine-type endopeptidase inhibitor activity"/>
    <property type="evidence" value="ECO:0007669"/>
    <property type="project" value="UniProtKB-KW"/>
</dbReference>
<dbReference type="EMBL" id="VTPC01003020">
    <property type="protein sequence ID" value="KAF2899155.1"/>
    <property type="molecule type" value="Genomic_DNA"/>
</dbReference>
<dbReference type="Proteomes" id="UP000801492">
    <property type="component" value="Unassembled WGS sequence"/>
</dbReference>
<dbReference type="PANTHER" id="PTHR11461:SF211">
    <property type="entry name" value="GH10112P-RELATED"/>
    <property type="match status" value="1"/>
</dbReference>
<sequence length="316" mass="35821">MASGLRLPDSSEKIQKIFTNLTQDLNSKHKYTLNSANKIYVKHDYPINQQFKDVAVKAFDSGIQNIDFSKNKEAVDEINKWVSEKTENNIQNLLSRDDIKAATRAVLINALFFQAKWRVQFNKYSTAKKPFYLNAKDHIDVDMMTMVSSLNYYEWPAVDAKILDMPYVDDDVFMTFVLPNEKEGLHRIEENLEKLFESPGFNTRTNVRVSIPRFKVQTTIKLIPVLQALGIKDAFTEKADFSGLGSEPLQIDQVVQKNFIAVDEEGTKAASATAVVGIFGSSSFPQIEATFTADHPFLYYIKKGDTVLFAGTVKQF</sequence>
<evidence type="ECO:0000256" key="3">
    <source>
        <dbReference type="ARBA" id="ARBA00022900"/>
    </source>
</evidence>
<name>A0A8K0DEC3_IGNLU</name>
<reference evidence="6" key="1">
    <citation type="submission" date="2019-08" db="EMBL/GenBank/DDBJ databases">
        <title>The genome of the North American firefly Photinus pyralis.</title>
        <authorList>
            <consortium name="Photinus pyralis genome working group"/>
            <person name="Fallon T.R."/>
            <person name="Sander Lower S.E."/>
            <person name="Weng J.-K."/>
        </authorList>
    </citation>
    <scope>NUCLEOTIDE SEQUENCE</scope>
    <source>
        <strain evidence="6">TRF0915ILg1</strain>
        <tissue evidence="6">Whole body</tissue>
    </source>
</reference>
<evidence type="ECO:0000256" key="1">
    <source>
        <dbReference type="ARBA" id="ARBA00009500"/>
    </source>
</evidence>
<dbReference type="InterPro" id="IPR000215">
    <property type="entry name" value="Serpin_fam"/>
</dbReference>
<accession>A0A8K0DEC3</accession>
<keyword evidence="2" id="KW-0646">Protease inhibitor</keyword>
<dbReference type="OrthoDB" id="9518664at2759"/>
<organism evidence="6 7">
    <name type="scientific">Ignelater luminosus</name>
    <name type="common">Cucubano</name>
    <name type="synonym">Pyrophorus luminosus</name>
    <dbReference type="NCBI Taxonomy" id="2038154"/>
    <lineage>
        <taxon>Eukaryota</taxon>
        <taxon>Metazoa</taxon>
        <taxon>Ecdysozoa</taxon>
        <taxon>Arthropoda</taxon>
        <taxon>Hexapoda</taxon>
        <taxon>Insecta</taxon>
        <taxon>Pterygota</taxon>
        <taxon>Neoptera</taxon>
        <taxon>Endopterygota</taxon>
        <taxon>Coleoptera</taxon>
        <taxon>Polyphaga</taxon>
        <taxon>Elateriformia</taxon>
        <taxon>Elateroidea</taxon>
        <taxon>Elateridae</taxon>
        <taxon>Agrypninae</taxon>
        <taxon>Pyrophorini</taxon>
        <taxon>Ignelater</taxon>
    </lineage>
</organism>
<dbReference type="InterPro" id="IPR023795">
    <property type="entry name" value="Serpin_CS"/>
</dbReference>
<proteinExistence type="inferred from homology"/>
<dbReference type="PANTHER" id="PTHR11461">
    <property type="entry name" value="SERINE PROTEASE INHIBITOR, SERPIN"/>
    <property type="match status" value="1"/>
</dbReference>
<evidence type="ECO:0000313" key="7">
    <source>
        <dbReference type="Proteomes" id="UP000801492"/>
    </source>
</evidence>
<dbReference type="SMART" id="SM00093">
    <property type="entry name" value="SERPIN"/>
    <property type="match status" value="1"/>
</dbReference>
<dbReference type="PROSITE" id="PS00284">
    <property type="entry name" value="SERPIN"/>
    <property type="match status" value="1"/>
</dbReference>
<dbReference type="SUPFAM" id="SSF56574">
    <property type="entry name" value="Serpins"/>
    <property type="match status" value="1"/>
</dbReference>
<evidence type="ECO:0000256" key="2">
    <source>
        <dbReference type="ARBA" id="ARBA00022690"/>
    </source>
</evidence>
<dbReference type="Gene3D" id="2.30.39.10">
    <property type="entry name" value="Alpha-1-antitrypsin, domain 1"/>
    <property type="match status" value="1"/>
</dbReference>
<comment type="similarity">
    <text evidence="1 4">Belongs to the serpin family.</text>
</comment>
<dbReference type="InterPro" id="IPR023796">
    <property type="entry name" value="Serpin_dom"/>
</dbReference>
<dbReference type="InterPro" id="IPR036186">
    <property type="entry name" value="Serpin_sf"/>
</dbReference>
<comment type="caution">
    <text evidence="6">The sequence shown here is derived from an EMBL/GenBank/DDBJ whole genome shotgun (WGS) entry which is preliminary data.</text>
</comment>
<dbReference type="Gene3D" id="3.30.497.10">
    <property type="entry name" value="Antithrombin, subunit I, domain 2"/>
    <property type="match status" value="1"/>
</dbReference>
<dbReference type="InterPro" id="IPR042185">
    <property type="entry name" value="Serpin_sf_2"/>
</dbReference>
<dbReference type="InterPro" id="IPR042178">
    <property type="entry name" value="Serpin_sf_1"/>
</dbReference>